<feature type="region of interest" description="Disordered" evidence="1">
    <location>
        <begin position="40"/>
        <end position="131"/>
    </location>
</feature>
<dbReference type="EMBL" id="KV875094">
    <property type="protein sequence ID" value="OIW33864.1"/>
    <property type="molecule type" value="Genomic_DNA"/>
</dbReference>
<accession>A0A1J7JV04</accession>
<reference evidence="3 4" key="1">
    <citation type="submission" date="2016-10" db="EMBL/GenBank/DDBJ databases">
        <title>Draft genome sequence of Coniochaeta ligniaria NRRL30616, a lignocellulolytic fungus for bioabatement of inhibitors in plant biomass hydrolysates.</title>
        <authorList>
            <consortium name="DOE Joint Genome Institute"/>
            <person name="Jimenez D.J."/>
            <person name="Hector R.E."/>
            <person name="Riley R."/>
            <person name="Sun H."/>
            <person name="Grigoriev I.V."/>
            <person name="Van Elsas J.D."/>
            <person name="Nichols N.N."/>
        </authorList>
    </citation>
    <scope>NUCLEOTIDE SEQUENCE [LARGE SCALE GENOMIC DNA]</scope>
    <source>
        <strain evidence="3 4">NRRL 30616</strain>
    </source>
</reference>
<dbReference type="InParanoid" id="A0A1J7JV04"/>
<proteinExistence type="predicted"/>
<evidence type="ECO:0000259" key="2">
    <source>
        <dbReference type="Pfam" id="PF10338"/>
    </source>
</evidence>
<dbReference type="Proteomes" id="UP000182658">
    <property type="component" value="Unassembled WGS sequence"/>
</dbReference>
<feature type="compositionally biased region" description="Acidic residues" evidence="1">
    <location>
        <begin position="54"/>
        <end position="63"/>
    </location>
</feature>
<dbReference type="OrthoDB" id="4087970at2759"/>
<organism evidence="3 4">
    <name type="scientific">Coniochaeta ligniaria NRRL 30616</name>
    <dbReference type="NCBI Taxonomy" id="1408157"/>
    <lineage>
        <taxon>Eukaryota</taxon>
        <taxon>Fungi</taxon>
        <taxon>Dikarya</taxon>
        <taxon>Ascomycota</taxon>
        <taxon>Pezizomycotina</taxon>
        <taxon>Sordariomycetes</taxon>
        <taxon>Sordariomycetidae</taxon>
        <taxon>Coniochaetales</taxon>
        <taxon>Coniochaetaceae</taxon>
        <taxon>Coniochaeta</taxon>
    </lineage>
</organism>
<gene>
    <name evidence="3" type="ORF">CONLIGDRAFT_570160</name>
</gene>
<dbReference type="PANTHER" id="PTHR28219">
    <property type="entry name" value="UPF0642 PROTEIN YBL028C"/>
    <property type="match status" value="1"/>
</dbReference>
<dbReference type="Pfam" id="PF10338">
    <property type="entry name" value="YBL028C_N"/>
    <property type="match status" value="1"/>
</dbReference>
<dbReference type="InterPro" id="IPR019434">
    <property type="entry name" value="DUF2423"/>
</dbReference>
<keyword evidence="4" id="KW-1185">Reference proteome</keyword>
<sequence>MAKSARASKVKSNNQRLKKNVFGPVETARAERLSAKLQELIAQPKPSEAKKEVEMEDVDQDAEGEPKATTETADEGPLAMEIDSGAAKAQTKRRKGAAIGRKGIEKRKAKKSAIVFPTRKRKQIPAKKSST</sequence>
<dbReference type="AlphaFoldDB" id="A0A1J7JV04"/>
<evidence type="ECO:0000313" key="3">
    <source>
        <dbReference type="EMBL" id="OIW33864.1"/>
    </source>
</evidence>
<evidence type="ECO:0000313" key="4">
    <source>
        <dbReference type="Proteomes" id="UP000182658"/>
    </source>
</evidence>
<feature type="compositionally biased region" description="Basic residues" evidence="1">
    <location>
        <begin position="118"/>
        <end position="131"/>
    </location>
</feature>
<evidence type="ECO:0000256" key="1">
    <source>
        <dbReference type="SAM" id="MobiDB-lite"/>
    </source>
</evidence>
<protein>
    <recommendedName>
        <fullName evidence="2">DUF2423 domain-containing protein</fullName>
    </recommendedName>
</protein>
<dbReference type="PANTHER" id="PTHR28219:SF1">
    <property type="entry name" value="UPF0642 PROTEIN YBL028C"/>
    <property type="match status" value="1"/>
</dbReference>
<dbReference type="GO" id="GO:0030687">
    <property type="term" value="C:preribosome, large subunit precursor"/>
    <property type="evidence" value="ECO:0007669"/>
    <property type="project" value="TreeGrafter"/>
</dbReference>
<name>A0A1J7JV04_9PEZI</name>
<feature type="domain" description="DUF2423" evidence="2">
    <location>
        <begin position="1"/>
        <end position="44"/>
    </location>
</feature>
<feature type="region of interest" description="Disordered" evidence="1">
    <location>
        <begin position="1"/>
        <end position="23"/>
    </location>
</feature>